<evidence type="ECO:0000313" key="3">
    <source>
        <dbReference type="Proteomes" id="UP000596661"/>
    </source>
</evidence>
<dbReference type="EnsemblPlants" id="evm.model.05.614">
    <property type="protein sequence ID" value="cds.evm.model.05.614"/>
    <property type="gene ID" value="evm.TU.05.614"/>
</dbReference>
<dbReference type="Proteomes" id="UP000596661">
    <property type="component" value="Chromosome 5"/>
</dbReference>
<evidence type="ECO:0000256" key="1">
    <source>
        <dbReference type="SAM" id="MobiDB-lite"/>
    </source>
</evidence>
<organism evidence="2 3">
    <name type="scientific">Cannabis sativa</name>
    <name type="common">Hemp</name>
    <name type="synonym">Marijuana</name>
    <dbReference type="NCBI Taxonomy" id="3483"/>
    <lineage>
        <taxon>Eukaryota</taxon>
        <taxon>Viridiplantae</taxon>
        <taxon>Streptophyta</taxon>
        <taxon>Embryophyta</taxon>
        <taxon>Tracheophyta</taxon>
        <taxon>Spermatophyta</taxon>
        <taxon>Magnoliopsida</taxon>
        <taxon>eudicotyledons</taxon>
        <taxon>Gunneridae</taxon>
        <taxon>Pentapetalae</taxon>
        <taxon>rosids</taxon>
        <taxon>fabids</taxon>
        <taxon>Rosales</taxon>
        <taxon>Cannabaceae</taxon>
        <taxon>Cannabis</taxon>
    </lineage>
</organism>
<proteinExistence type="predicted"/>
<dbReference type="EMBL" id="UZAU01000435">
    <property type="status" value="NOT_ANNOTATED_CDS"/>
    <property type="molecule type" value="Genomic_DNA"/>
</dbReference>
<dbReference type="Gramene" id="evm.model.05.614">
    <property type="protein sequence ID" value="cds.evm.model.05.614"/>
    <property type="gene ID" value="evm.TU.05.614"/>
</dbReference>
<reference evidence="2" key="1">
    <citation type="submission" date="2018-11" db="EMBL/GenBank/DDBJ databases">
        <authorList>
            <person name="Grassa J C."/>
        </authorList>
    </citation>
    <scope>NUCLEOTIDE SEQUENCE [LARGE SCALE GENOMIC DNA]</scope>
</reference>
<accession>A0A803PR47</accession>
<reference evidence="2" key="2">
    <citation type="submission" date="2021-03" db="UniProtKB">
        <authorList>
            <consortium name="EnsemblPlants"/>
        </authorList>
    </citation>
    <scope>IDENTIFICATION</scope>
</reference>
<dbReference type="AlphaFoldDB" id="A0A803PR47"/>
<evidence type="ECO:0000313" key="2">
    <source>
        <dbReference type="EnsemblPlants" id="cds.evm.model.05.614"/>
    </source>
</evidence>
<feature type="region of interest" description="Disordered" evidence="1">
    <location>
        <begin position="45"/>
        <end position="64"/>
    </location>
</feature>
<name>A0A803PR47_CANSA</name>
<protein>
    <submittedName>
        <fullName evidence="2">Uncharacterized protein</fullName>
    </submittedName>
</protein>
<sequence>MTDKELHEFVIFTLKSIELHINQFFDAQKKQIHAMFEPYCPSTEALLDSSSQPNSPEVDDYTDAPVESVRSEMDLGDREEALNITVGVSHPRWQQSTTKL</sequence>
<keyword evidence="3" id="KW-1185">Reference proteome</keyword>